<dbReference type="InterPro" id="IPR013151">
    <property type="entry name" value="Immunoglobulin_dom"/>
</dbReference>
<evidence type="ECO:0000256" key="15">
    <source>
        <dbReference type="SAM" id="SignalP"/>
    </source>
</evidence>
<evidence type="ECO:0000256" key="9">
    <source>
        <dbReference type="ARBA" id="ARBA00023136"/>
    </source>
</evidence>
<evidence type="ECO:0000256" key="12">
    <source>
        <dbReference type="ARBA" id="ARBA00023180"/>
    </source>
</evidence>
<evidence type="ECO:0000256" key="5">
    <source>
        <dbReference type="ARBA" id="ARBA00022737"/>
    </source>
</evidence>
<comment type="similarity">
    <text evidence="2">Belongs to the interleukin-1 receptor family.</text>
</comment>
<dbReference type="InterPro" id="IPR003599">
    <property type="entry name" value="Ig_sub"/>
</dbReference>
<keyword evidence="14" id="KW-0393">Immunoglobulin domain</keyword>
<dbReference type="PANTHER" id="PTHR11890">
    <property type="entry name" value="INTERLEUKIN-1 RECEPTOR FAMILY MEMBER"/>
    <property type="match status" value="1"/>
</dbReference>
<evidence type="ECO:0000256" key="1">
    <source>
        <dbReference type="ARBA" id="ARBA00004479"/>
    </source>
</evidence>
<keyword evidence="8" id="KW-0520">NAD</keyword>
<name>A0A8T3DAM3_9TELE</name>
<dbReference type="PRINTS" id="PR01537">
    <property type="entry name" value="INTRLKN1R1F"/>
</dbReference>
<keyword evidence="19" id="KW-1185">Reference proteome</keyword>
<keyword evidence="9" id="KW-0472">Membrane</keyword>
<feature type="domain" description="Ig-like" evidence="17">
    <location>
        <begin position="29"/>
        <end position="132"/>
    </location>
</feature>
<protein>
    <submittedName>
        <fullName evidence="18">Uncharacterized protein</fullName>
    </submittedName>
</protein>
<dbReference type="SUPFAM" id="SSF48726">
    <property type="entry name" value="Immunoglobulin"/>
    <property type="match status" value="3"/>
</dbReference>
<dbReference type="PROSITE" id="PS50835">
    <property type="entry name" value="IG_LIKE"/>
    <property type="match status" value="3"/>
</dbReference>
<evidence type="ECO:0000256" key="4">
    <source>
        <dbReference type="ARBA" id="ARBA00022729"/>
    </source>
</evidence>
<dbReference type="PRINTS" id="PR01536">
    <property type="entry name" value="INTRLKN1R12F"/>
</dbReference>
<dbReference type="InterPro" id="IPR015621">
    <property type="entry name" value="IL-1_rcpt_fam"/>
</dbReference>
<comment type="subcellular location">
    <subcellularLocation>
        <location evidence="1">Membrane</location>
        <topology evidence="1">Single-pass type I membrane protein</topology>
    </subcellularLocation>
</comment>
<feature type="signal peptide" evidence="15">
    <location>
        <begin position="1"/>
        <end position="24"/>
    </location>
</feature>
<dbReference type="InterPro" id="IPR041416">
    <property type="entry name" value="IL-1RAcP-like_ig"/>
</dbReference>
<feature type="chain" id="PRO_5035765267" evidence="15">
    <location>
        <begin position="25"/>
        <end position="581"/>
    </location>
</feature>
<dbReference type="SMART" id="SM00409">
    <property type="entry name" value="IG"/>
    <property type="match status" value="3"/>
</dbReference>
<comment type="caution">
    <text evidence="18">The sequence shown here is derived from an EMBL/GenBank/DDBJ whole genome shotgun (WGS) entry which is preliminary data.</text>
</comment>
<keyword evidence="12" id="KW-0325">Glycoprotein</keyword>
<evidence type="ECO:0000313" key="18">
    <source>
        <dbReference type="EMBL" id="KAI1893801.1"/>
    </source>
</evidence>
<keyword evidence="10" id="KW-1015">Disulfide bond</keyword>
<dbReference type="Pfam" id="PF00047">
    <property type="entry name" value="ig"/>
    <property type="match status" value="1"/>
</dbReference>
<keyword evidence="5" id="KW-0677">Repeat</keyword>
<evidence type="ECO:0000259" key="17">
    <source>
        <dbReference type="PROSITE" id="PS50835"/>
    </source>
</evidence>
<dbReference type="InterPro" id="IPR007110">
    <property type="entry name" value="Ig-like_dom"/>
</dbReference>
<evidence type="ECO:0000256" key="11">
    <source>
        <dbReference type="ARBA" id="ARBA00023170"/>
    </source>
</evidence>
<dbReference type="GO" id="GO:0016020">
    <property type="term" value="C:membrane"/>
    <property type="evidence" value="ECO:0007669"/>
    <property type="project" value="UniProtKB-SubCell"/>
</dbReference>
<evidence type="ECO:0000313" key="19">
    <source>
        <dbReference type="Proteomes" id="UP000829720"/>
    </source>
</evidence>
<keyword evidence="13" id="KW-0395">Inflammatory response</keyword>
<feature type="domain" description="Ig-like" evidence="17">
    <location>
        <begin position="147"/>
        <end position="239"/>
    </location>
</feature>
<feature type="domain" description="TIR" evidence="16">
    <location>
        <begin position="410"/>
        <end position="554"/>
    </location>
</feature>
<keyword evidence="4 15" id="KW-0732">Signal</keyword>
<keyword evidence="7" id="KW-1133">Transmembrane helix</keyword>
<evidence type="ECO:0000256" key="13">
    <source>
        <dbReference type="ARBA" id="ARBA00023198"/>
    </source>
</evidence>
<reference evidence="18" key="1">
    <citation type="submission" date="2021-01" db="EMBL/GenBank/DDBJ databases">
        <authorList>
            <person name="Zahm M."/>
            <person name="Roques C."/>
            <person name="Cabau C."/>
            <person name="Klopp C."/>
            <person name="Donnadieu C."/>
            <person name="Jouanno E."/>
            <person name="Lampietro C."/>
            <person name="Louis A."/>
            <person name="Herpin A."/>
            <person name="Echchiki A."/>
            <person name="Berthelot C."/>
            <person name="Parey E."/>
            <person name="Roest-Crollius H."/>
            <person name="Braasch I."/>
            <person name="Postlethwait J."/>
            <person name="Bobe J."/>
            <person name="Montfort J."/>
            <person name="Bouchez O."/>
            <person name="Begum T."/>
            <person name="Mejri S."/>
            <person name="Adams A."/>
            <person name="Chen W.-J."/>
            <person name="Guiguen Y."/>
        </authorList>
    </citation>
    <scope>NUCLEOTIDE SEQUENCE</scope>
    <source>
        <tissue evidence="18">Blood</tissue>
    </source>
</reference>
<evidence type="ECO:0000256" key="8">
    <source>
        <dbReference type="ARBA" id="ARBA00023027"/>
    </source>
</evidence>
<dbReference type="GO" id="GO:0016787">
    <property type="term" value="F:hydrolase activity"/>
    <property type="evidence" value="ECO:0007669"/>
    <property type="project" value="UniProtKB-KW"/>
</dbReference>
<evidence type="ECO:0000259" key="16">
    <source>
        <dbReference type="PROSITE" id="PS50104"/>
    </source>
</evidence>
<keyword evidence="3" id="KW-0812">Transmembrane</keyword>
<evidence type="ECO:0000256" key="3">
    <source>
        <dbReference type="ARBA" id="ARBA00022692"/>
    </source>
</evidence>
<dbReference type="OrthoDB" id="9166379at2759"/>
<proteinExistence type="inferred from homology"/>
<dbReference type="InterPro" id="IPR004074">
    <property type="entry name" value="IL-1_rcpt_I/II-typ"/>
</dbReference>
<evidence type="ECO:0000256" key="2">
    <source>
        <dbReference type="ARBA" id="ARBA00009752"/>
    </source>
</evidence>
<dbReference type="Proteomes" id="UP000829720">
    <property type="component" value="Unassembled WGS sequence"/>
</dbReference>
<evidence type="ECO:0000256" key="10">
    <source>
        <dbReference type="ARBA" id="ARBA00023157"/>
    </source>
</evidence>
<dbReference type="PROSITE" id="PS50104">
    <property type="entry name" value="TIR"/>
    <property type="match status" value="1"/>
</dbReference>
<dbReference type="InterPro" id="IPR036179">
    <property type="entry name" value="Ig-like_dom_sf"/>
</dbReference>
<feature type="domain" description="Ig-like" evidence="17">
    <location>
        <begin position="257"/>
        <end position="357"/>
    </location>
</feature>
<keyword evidence="6" id="KW-0378">Hydrolase</keyword>
<dbReference type="InterPro" id="IPR013783">
    <property type="entry name" value="Ig-like_fold"/>
</dbReference>
<sequence>MRIHFLLSLLVALSVLIEQGEVSGNVSDPQTVQCHERSMLDASVVRVYHGEVGRLGCPVSHHLSAYNYSLIWYRVQPDQGLEKPINVSLPNPRITADHKWLWFQPAFSEDAGQYVCVVRNGTHDHRTTLQLEVLLRANNGCVSQAAEGSCVVKVPLEESAELNCPDLQEFQLSPKSTPVKVKWSNKNCSNFSPKKWVSIVNKDSKIVIHIMRQNMEGNYTCVVEYHSGGKTLSFTRVVTLKAKSSSRLPKTPIIHNPNLDQIFTVKLGSEGRLECRALVFDEDLKPQLWWEVNGKTLQQLSDSRFTNITSYKEDELGDRTMMSVLLIQKFSSQDLHFNYTCHAHNTKGSASRTAKLQPEEYLPSVELGCGLGVVLVVTLVLFVVYHVYHLELLLLYRAYCGPDESATDRKEYDVYISYARNSEEETFVLLTLRRVLENELGYKVFIFDRDSLPGGTITDETLSYVGRSRRLMVVLSPNYLVQGTQALLELKAGLDAMAQAGDLRVILVQYQPISRDSWVRELRRARVALALIQWKGEKSSDLSSRFWKQLQVELPVRRRKNTLSEDSPALPMTTYTHTYPQ</sequence>
<dbReference type="FunFam" id="3.40.50.10140:FF:000002">
    <property type="entry name" value="Interleukin 1 receptor accessory protein"/>
    <property type="match status" value="1"/>
</dbReference>
<dbReference type="PANTHER" id="PTHR11890:SF20">
    <property type="entry name" value="INTERLEUKIN-1 RECEPTOR ACCESSORY PROTEIN"/>
    <property type="match status" value="1"/>
</dbReference>
<dbReference type="Pfam" id="PF18452">
    <property type="entry name" value="Ig_6"/>
    <property type="match status" value="1"/>
</dbReference>
<dbReference type="Gene3D" id="2.60.40.10">
    <property type="entry name" value="Immunoglobulins"/>
    <property type="match status" value="3"/>
</dbReference>
<evidence type="ECO:0000256" key="6">
    <source>
        <dbReference type="ARBA" id="ARBA00022801"/>
    </source>
</evidence>
<evidence type="ECO:0000256" key="14">
    <source>
        <dbReference type="ARBA" id="ARBA00023319"/>
    </source>
</evidence>
<keyword evidence="11" id="KW-0675">Receptor</keyword>
<dbReference type="GO" id="GO:0004908">
    <property type="term" value="F:interleukin-1 receptor activity"/>
    <property type="evidence" value="ECO:0007669"/>
    <property type="project" value="InterPro"/>
</dbReference>
<gene>
    <name evidence="18" type="ORF">AGOR_G00127400</name>
</gene>
<dbReference type="Pfam" id="PF01582">
    <property type="entry name" value="TIR"/>
    <property type="match status" value="1"/>
</dbReference>
<dbReference type="SMART" id="SM00255">
    <property type="entry name" value="TIR"/>
    <property type="match status" value="1"/>
</dbReference>
<dbReference type="EMBL" id="JAERUA010000011">
    <property type="protein sequence ID" value="KAI1893801.1"/>
    <property type="molecule type" value="Genomic_DNA"/>
</dbReference>
<dbReference type="Gene3D" id="3.40.50.10140">
    <property type="entry name" value="Toll/interleukin-1 receptor homology (TIR) domain"/>
    <property type="match status" value="1"/>
</dbReference>
<accession>A0A8T3DAM3</accession>
<dbReference type="AlphaFoldDB" id="A0A8T3DAM3"/>
<dbReference type="GO" id="GO:0006954">
    <property type="term" value="P:inflammatory response"/>
    <property type="evidence" value="ECO:0007669"/>
    <property type="project" value="UniProtKB-KW"/>
</dbReference>
<evidence type="ECO:0000256" key="7">
    <source>
        <dbReference type="ARBA" id="ARBA00022989"/>
    </source>
</evidence>
<dbReference type="InterPro" id="IPR000157">
    <property type="entry name" value="TIR_dom"/>
</dbReference>
<dbReference type="SUPFAM" id="SSF52200">
    <property type="entry name" value="Toll/Interleukin receptor TIR domain"/>
    <property type="match status" value="1"/>
</dbReference>
<dbReference type="InterPro" id="IPR035897">
    <property type="entry name" value="Toll_tir_struct_dom_sf"/>
</dbReference>
<organism evidence="18 19">
    <name type="scientific">Albula goreensis</name>
    <dbReference type="NCBI Taxonomy" id="1534307"/>
    <lineage>
        <taxon>Eukaryota</taxon>
        <taxon>Metazoa</taxon>
        <taxon>Chordata</taxon>
        <taxon>Craniata</taxon>
        <taxon>Vertebrata</taxon>
        <taxon>Euteleostomi</taxon>
        <taxon>Actinopterygii</taxon>
        <taxon>Neopterygii</taxon>
        <taxon>Teleostei</taxon>
        <taxon>Albuliformes</taxon>
        <taxon>Albulidae</taxon>
        <taxon>Albula</taxon>
    </lineage>
</organism>